<evidence type="ECO:0000313" key="4">
    <source>
        <dbReference type="Proteomes" id="UP000198824"/>
    </source>
</evidence>
<sequence length="315" mass="31869">MPSRRANLRMLVPGAALALSACGGGGDGINSVGTNPAAPPAAAGNETLTNLVASQTFDTASTTLTGTFTDPRDVPSGVTTSQSAGFGKGVSLSYDAAAKSYTISINQGGIADSVSYTEAQLDKDPARGFTEYERHAANGDDTELTLRTAGSAGSNLSYVSYGLWERDVDQPGDADVERWATFVYGLRTPGTALPTTGSASYTGSVDGLWTSATASYRLSGTAAITANFAGNQVNGTLDISGRDRETNAVVAMDRLTGAAALNRTDASFAGTVAGANGFAGNWQGGLFGPGAQEVGGTFSVSRGADEAVGVFVGGR</sequence>
<dbReference type="RefSeq" id="WP_093314232.1">
    <property type="nucleotide sequence ID" value="NZ_FOZG01000002.1"/>
</dbReference>
<feature type="domain" description="Transferrin-binding protein B C-lobe/N-lobe beta-barrel" evidence="2">
    <location>
        <begin position="193"/>
        <end position="313"/>
    </location>
</feature>
<keyword evidence="1" id="KW-0732">Signal</keyword>
<gene>
    <name evidence="3" type="ORF">SAMN05192580_2035</name>
</gene>
<dbReference type="STRING" id="1166337.SAMN05192580_2035"/>
<dbReference type="OrthoDB" id="7529687at2"/>
<dbReference type="InterPro" id="IPR011250">
    <property type="entry name" value="OMP/PagP_B-barrel"/>
</dbReference>
<dbReference type="Pfam" id="PF01298">
    <property type="entry name" value="TbpB_B_D"/>
    <property type="match status" value="1"/>
</dbReference>
<feature type="signal peptide" evidence="1">
    <location>
        <begin position="1"/>
        <end position="18"/>
    </location>
</feature>
<protein>
    <submittedName>
        <fullName evidence="3">Transferrin binding protein-like solute binding protein</fullName>
    </submittedName>
</protein>
<evidence type="ECO:0000259" key="2">
    <source>
        <dbReference type="Pfam" id="PF01298"/>
    </source>
</evidence>
<reference evidence="3 4" key="1">
    <citation type="submission" date="2016-10" db="EMBL/GenBank/DDBJ databases">
        <authorList>
            <person name="de Groot N.N."/>
        </authorList>
    </citation>
    <scope>NUCLEOTIDE SEQUENCE [LARGE SCALE GENOMIC DNA]</scope>
    <source>
        <strain evidence="3 4">S5-249</strain>
    </source>
</reference>
<dbReference type="InterPro" id="IPR001677">
    <property type="entry name" value="TbpB_B_D"/>
</dbReference>
<dbReference type="EMBL" id="FOZG01000002">
    <property type="protein sequence ID" value="SFR96566.1"/>
    <property type="molecule type" value="Genomic_DNA"/>
</dbReference>
<feature type="chain" id="PRO_5011717023" evidence="1">
    <location>
        <begin position="19"/>
        <end position="315"/>
    </location>
</feature>
<dbReference type="PROSITE" id="PS51257">
    <property type="entry name" value="PROKAR_LIPOPROTEIN"/>
    <property type="match status" value="1"/>
</dbReference>
<dbReference type="AlphaFoldDB" id="A0A1I6KZB0"/>
<name>A0A1I6KZB0_9SPHN</name>
<evidence type="ECO:0000313" key="3">
    <source>
        <dbReference type="EMBL" id="SFR96566.1"/>
    </source>
</evidence>
<dbReference type="Proteomes" id="UP000198824">
    <property type="component" value="Unassembled WGS sequence"/>
</dbReference>
<keyword evidence="4" id="KW-1185">Reference proteome</keyword>
<dbReference type="SUPFAM" id="SSF56925">
    <property type="entry name" value="OMPA-like"/>
    <property type="match status" value="1"/>
</dbReference>
<dbReference type="Gene3D" id="2.40.160.90">
    <property type="match status" value="1"/>
</dbReference>
<accession>A0A1I6KZB0</accession>
<organism evidence="3 4">
    <name type="scientific">Sphingomonas jatrophae</name>
    <dbReference type="NCBI Taxonomy" id="1166337"/>
    <lineage>
        <taxon>Bacteria</taxon>
        <taxon>Pseudomonadati</taxon>
        <taxon>Pseudomonadota</taxon>
        <taxon>Alphaproteobacteria</taxon>
        <taxon>Sphingomonadales</taxon>
        <taxon>Sphingomonadaceae</taxon>
        <taxon>Sphingomonas</taxon>
    </lineage>
</organism>
<proteinExistence type="predicted"/>
<evidence type="ECO:0000256" key="1">
    <source>
        <dbReference type="SAM" id="SignalP"/>
    </source>
</evidence>